<dbReference type="Pfam" id="PF24928">
    <property type="entry name" value="DUF7748"/>
    <property type="match status" value="1"/>
</dbReference>
<reference evidence="3" key="1">
    <citation type="submission" date="2020-06" db="EMBL/GenBank/DDBJ databases">
        <title>WGS assembly of Ceratodon purpureus strain R40.</title>
        <authorList>
            <person name="Carey S.B."/>
            <person name="Jenkins J."/>
            <person name="Shu S."/>
            <person name="Lovell J.T."/>
            <person name="Sreedasyam A."/>
            <person name="Maumus F."/>
            <person name="Tiley G.P."/>
            <person name="Fernandez-Pozo N."/>
            <person name="Barry K."/>
            <person name="Chen C."/>
            <person name="Wang M."/>
            <person name="Lipzen A."/>
            <person name="Daum C."/>
            <person name="Saski C.A."/>
            <person name="Payton A.C."/>
            <person name="Mcbreen J.C."/>
            <person name="Conrad R.E."/>
            <person name="Kollar L.M."/>
            <person name="Olsson S."/>
            <person name="Huttunen S."/>
            <person name="Landis J.B."/>
            <person name="Wickett N.J."/>
            <person name="Johnson M.G."/>
            <person name="Rensing S.A."/>
            <person name="Grimwood J."/>
            <person name="Schmutz J."/>
            <person name="Mcdaniel S.F."/>
        </authorList>
    </citation>
    <scope>NUCLEOTIDE SEQUENCE</scope>
    <source>
        <strain evidence="3">R40</strain>
    </source>
</reference>
<feature type="region of interest" description="Disordered" evidence="1">
    <location>
        <begin position="102"/>
        <end position="121"/>
    </location>
</feature>
<proteinExistence type="predicted"/>
<dbReference type="EMBL" id="CM026428">
    <property type="protein sequence ID" value="KAG0566585.1"/>
    <property type="molecule type" value="Genomic_DNA"/>
</dbReference>
<evidence type="ECO:0000313" key="4">
    <source>
        <dbReference type="Proteomes" id="UP000822688"/>
    </source>
</evidence>
<keyword evidence="4" id="KW-1185">Reference proteome</keyword>
<dbReference type="Proteomes" id="UP000822688">
    <property type="component" value="Chromosome 7"/>
</dbReference>
<evidence type="ECO:0000313" key="3">
    <source>
        <dbReference type="EMBL" id="KAG0566585.1"/>
    </source>
</evidence>
<name>A0A8T0H722_CERPU</name>
<organism evidence="3 4">
    <name type="scientific">Ceratodon purpureus</name>
    <name type="common">Fire moss</name>
    <name type="synonym">Dicranum purpureum</name>
    <dbReference type="NCBI Taxonomy" id="3225"/>
    <lineage>
        <taxon>Eukaryota</taxon>
        <taxon>Viridiplantae</taxon>
        <taxon>Streptophyta</taxon>
        <taxon>Embryophyta</taxon>
        <taxon>Bryophyta</taxon>
        <taxon>Bryophytina</taxon>
        <taxon>Bryopsida</taxon>
        <taxon>Dicranidae</taxon>
        <taxon>Pseudoditrichales</taxon>
        <taxon>Ditrichaceae</taxon>
        <taxon>Ceratodon</taxon>
    </lineage>
</organism>
<evidence type="ECO:0000259" key="2">
    <source>
        <dbReference type="Pfam" id="PF24928"/>
    </source>
</evidence>
<dbReference type="AlphaFoldDB" id="A0A8T0H722"/>
<feature type="domain" description="DUF7748" evidence="2">
    <location>
        <begin position="3"/>
        <end position="98"/>
    </location>
</feature>
<gene>
    <name evidence="3" type="ORF">KC19_7G074700</name>
</gene>
<feature type="compositionally biased region" description="Basic and acidic residues" evidence="1">
    <location>
        <begin position="102"/>
        <end position="118"/>
    </location>
</feature>
<comment type="caution">
    <text evidence="3">The sequence shown here is derived from an EMBL/GenBank/DDBJ whole genome shotgun (WGS) entry which is preliminary data.</text>
</comment>
<evidence type="ECO:0000256" key="1">
    <source>
        <dbReference type="SAM" id="MobiDB-lite"/>
    </source>
</evidence>
<dbReference type="InterPro" id="IPR056650">
    <property type="entry name" value="DUF7748"/>
</dbReference>
<sequence>MGLKTKFINCSSSEVRISEANSGVRNPLFTLGKKDGANSSKEVKVDTNATYKEYHVFQIPSDGGAITVSSDDLQENKEVRIIEVSGKPGVFKWIGTLRKPLKDNKSAEAESSKQDDQGTKGSFKWLTSYWSRKPAIDEGSSS</sequence>
<protein>
    <recommendedName>
        <fullName evidence="2">DUF7748 domain-containing protein</fullName>
    </recommendedName>
</protein>
<accession>A0A8T0H722</accession>